<dbReference type="GO" id="GO:0005184">
    <property type="term" value="F:neuropeptide hormone activity"/>
    <property type="evidence" value="ECO:0007669"/>
    <property type="project" value="InterPro"/>
</dbReference>
<protein>
    <submittedName>
        <fullName evidence="9">Ion transport peptide</fullName>
    </submittedName>
</protein>
<feature type="disulfide bond" evidence="7">
    <location>
        <begin position="93"/>
        <end position="119"/>
    </location>
</feature>
<keyword evidence="8" id="KW-0472">Membrane</keyword>
<keyword evidence="3" id="KW-0964">Secreted</keyword>
<comment type="caution">
    <text evidence="9">The sequence shown here is derived from an EMBL/GenBank/DDBJ whole genome shotgun (WGS) entry which is preliminary data.</text>
</comment>
<keyword evidence="5 7" id="KW-1015">Disulfide bond</keyword>
<keyword evidence="4" id="KW-0372">Hormone</keyword>
<keyword evidence="8" id="KW-0812">Transmembrane</keyword>
<accession>A0A6A4VI42</accession>
<name>A0A6A4VI42_AMPAM</name>
<evidence type="ECO:0000313" key="9">
    <source>
        <dbReference type="EMBL" id="KAF0296097.1"/>
    </source>
</evidence>
<evidence type="ECO:0000256" key="7">
    <source>
        <dbReference type="PIRSR" id="PIRSR631098-51"/>
    </source>
</evidence>
<evidence type="ECO:0000256" key="8">
    <source>
        <dbReference type="SAM" id="Phobius"/>
    </source>
</evidence>
<evidence type="ECO:0000313" key="10">
    <source>
        <dbReference type="Proteomes" id="UP000440578"/>
    </source>
</evidence>
<evidence type="ECO:0000256" key="1">
    <source>
        <dbReference type="ARBA" id="ARBA00004613"/>
    </source>
</evidence>
<feature type="disulfide bond" evidence="7">
    <location>
        <begin position="74"/>
        <end position="110"/>
    </location>
</feature>
<comment type="subcellular location">
    <subcellularLocation>
        <location evidence="1">Secreted</location>
    </subcellularLocation>
</comment>
<feature type="disulfide bond" evidence="7">
    <location>
        <begin position="90"/>
        <end position="106"/>
    </location>
</feature>
<dbReference type="OrthoDB" id="6330469at2759"/>
<evidence type="ECO:0000256" key="5">
    <source>
        <dbReference type="ARBA" id="ARBA00023157"/>
    </source>
</evidence>
<keyword evidence="8" id="KW-1133">Transmembrane helix</keyword>
<dbReference type="Proteomes" id="UP000440578">
    <property type="component" value="Unassembled WGS sequence"/>
</dbReference>
<dbReference type="SUPFAM" id="SSF81778">
    <property type="entry name" value="Crustacean CHH/MIH/GIH neurohormone"/>
    <property type="match status" value="1"/>
</dbReference>
<comment type="similarity">
    <text evidence="2">Belongs to the arthropod CHH/MIH/GIH/VIH hormone family.</text>
</comment>
<proteinExistence type="inferred from homology"/>
<dbReference type="PANTHER" id="PTHR35981">
    <property type="entry name" value="ION TRANSPORT PEPTIDE, ISOFORM C"/>
    <property type="match status" value="1"/>
</dbReference>
<feature type="transmembrane region" description="Helical" evidence="8">
    <location>
        <begin position="24"/>
        <end position="44"/>
    </location>
</feature>
<reference evidence="9 10" key="1">
    <citation type="submission" date="2019-07" db="EMBL/GenBank/DDBJ databases">
        <title>Draft genome assembly of a fouling barnacle, Amphibalanus amphitrite (Darwin, 1854): The first reference genome for Thecostraca.</title>
        <authorList>
            <person name="Kim W."/>
        </authorList>
    </citation>
    <scope>NUCLEOTIDE SEQUENCE [LARGE SCALE GENOMIC DNA]</scope>
    <source>
        <strain evidence="9">SNU_AA5</strain>
        <tissue evidence="9">Soma without cirri and trophi</tissue>
    </source>
</reference>
<dbReference type="InterPro" id="IPR031098">
    <property type="entry name" value="Crust_neurohorm"/>
</dbReference>
<dbReference type="EMBL" id="VIIS01001582">
    <property type="protein sequence ID" value="KAF0296097.1"/>
    <property type="molecule type" value="Genomic_DNA"/>
</dbReference>
<dbReference type="PROSITE" id="PS01250">
    <property type="entry name" value="CHH_MIH_GIH"/>
    <property type="match status" value="1"/>
</dbReference>
<dbReference type="GO" id="GO:0007623">
    <property type="term" value="P:circadian rhythm"/>
    <property type="evidence" value="ECO:0007669"/>
    <property type="project" value="TreeGrafter"/>
</dbReference>
<sequence>MQGNGWKYPRTSFEWASVPGRRMLPSYTCVPTLVVAAVALLVTLPAGGRAQLMEGDPELGHPLQNKRSFLGLQCRGVFDKVTFHELNAVCKECYGLYQEPELHGLCRSECFTTEYFKGCLQALRRAHETDKFDMAIRRISGK</sequence>
<gene>
    <name evidence="9" type="primary">ITP_0</name>
    <name evidence="9" type="ORF">FJT64_006418</name>
</gene>
<dbReference type="GO" id="GO:0005576">
    <property type="term" value="C:extracellular region"/>
    <property type="evidence" value="ECO:0007669"/>
    <property type="project" value="UniProtKB-SubCell"/>
</dbReference>
<dbReference type="Pfam" id="PF01147">
    <property type="entry name" value="Crust_neurohorm"/>
    <property type="match status" value="1"/>
</dbReference>
<dbReference type="AlphaFoldDB" id="A0A6A4VI42"/>
<evidence type="ECO:0000256" key="2">
    <source>
        <dbReference type="ARBA" id="ARBA00005447"/>
    </source>
</evidence>
<keyword evidence="10" id="KW-1185">Reference proteome</keyword>
<dbReference type="InterPro" id="IPR018251">
    <property type="entry name" value="Crust_neurhormone_CS"/>
</dbReference>
<dbReference type="GO" id="GO:0007218">
    <property type="term" value="P:neuropeptide signaling pathway"/>
    <property type="evidence" value="ECO:0007669"/>
    <property type="project" value="UniProtKB-KW"/>
</dbReference>
<dbReference type="InterPro" id="IPR035957">
    <property type="entry name" value="Crust_neurohorm_sf"/>
</dbReference>
<dbReference type="Gene3D" id="1.10.2010.10">
    <property type="entry name" value="Crustacean CHH/MIH/GIH neurohormone"/>
    <property type="match status" value="1"/>
</dbReference>
<evidence type="ECO:0000256" key="3">
    <source>
        <dbReference type="ARBA" id="ARBA00022525"/>
    </source>
</evidence>
<organism evidence="9 10">
    <name type="scientific">Amphibalanus amphitrite</name>
    <name type="common">Striped barnacle</name>
    <name type="synonym">Balanus amphitrite</name>
    <dbReference type="NCBI Taxonomy" id="1232801"/>
    <lineage>
        <taxon>Eukaryota</taxon>
        <taxon>Metazoa</taxon>
        <taxon>Ecdysozoa</taxon>
        <taxon>Arthropoda</taxon>
        <taxon>Crustacea</taxon>
        <taxon>Multicrustacea</taxon>
        <taxon>Cirripedia</taxon>
        <taxon>Thoracica</taxon>
        <taxon>Thoracicalcarea</taxon>
        <taxon>Balanomorpha</taxon>
        <taxon>Balanoidea</taxon>
        <taxon>Balanidae</taxon>
        <taxon>Amphibalaninae</taxon>
        <taxon>Amphibalanus</taxon>
    </lineage>
</organism>
<dbReference type="PANTHER" id="PTHR35981:SF2">
    <property type="entry name" value="ION TRANSPORT PEPTIDE, ISOFORM C"/>
    <property type="match status" value="1"/>
</dbReference>
<evidence type="ECO:0000256" key="4">
    <source>
        <dbReference type="ARBA" id="ARBA00022702"/>
    </source>
</evidence>
<dbReference type="InterPro" id="IPR001166">
    <property type="entry name" value="Hyperglycemic"/>
</dbReference>
<keyword evidence="6" id="KW-0527">Neuropeptide</keyword>
<evidence type="ECO:0000256" key="6">
    <source>
        <dbReference type="ARBA" id="ARBA00023320"/>
    </source>
</evidence>
<dbReference type="PRINTS" id="PR00550">
    <property type="entry name" value="HYPRGLYCEMIC"/>
</dbReference>